<keyword evidence="4 5" id="KW-0173">Coenzyme A biosynthesis</keyword>
<comment type="caution">
    <text evidence="7">The sequence shown here is derived from an EMBL/GenBank/DDBJ whole genome shotgun (WGS) entry which is preliminary data.</text>
</comment>
<evidence type="ECO:0000313" key="7">
    <source>
        <dbReference type="EMBL" id="MBL1411129.1"/>
    </source>
</evidence>
<dbReference type="Proteomes" id="UP000625283">
    <property type="component" value="Unassembled WGS sequence"/>
</dbReference>
<dbReference type="HAMAP" id="MF_00376">
    <property type="entry name" value="Dephospho_CoA_kinase"/>
    <property type="match status" value="1"/>
</dbReference>
<keyword evidence="5 7" id="KW-0418">Kinase</keyword>
<dbReference type="PANTHER" id="PTHR10695:SF46">
    <property type="entry name" value="BIFUNCTIONAL COENZYME A SYNTHASE-RELATED"/>
    <property type="match status" value="1"/>
</dbReference>
<evidence type="ECO:0000256" key="4">
    <source>
        <dbReference type="ARBA" id="ARBA00022993"/>
    </source>
</evidence>
<dbReference type="InterPro" id="IPR027417">
    <property type="entry name" value="P-loop_NTPase"/>
</dbReference>
<dbReference type="InterPro" id="IPR001977">
    <property type="entry name" value="Depp_CoAkinase"/>
</dbReference>
<evidence type="ECO:0000256" key="3">
    <source>
        <dbReference type="ARBA" id="ARBA00022840"/>
    </source>
</evidence>
<evidence type="ECO:0000256" key="6">
    <source>
        <dbReference type="NCBIfam" id="TIGR00152"/>
    </source>
</evidence>
<dbReference type="RefSeq" id="WP_202104862.1">
    <property type="nucleotide sequence ID" value="NZ_JAERTY010000013.1"/>
</dbReference>
<proteinExistence type="inferred from homology"/>
<comment type="catalytic activity">
    <reaction evidence="5">
        <text>3'-dephospho-CoA + ATP = ADP + CoA + H(+)</text>
        <dbReference type="Rhea" id="RHEA:18245"/>
        <dbReference type="ChEBI" id="CHEBI:15378"/>
        <dbReference type="ChEBI" id="CHEBI:30616"/>
        <dbReference type="ChEBI" id="CHEBI:57287"/>
        <dbReference type="ChEBI" id="CHEBI:57328"/>
        <dbReference type="ChEBI" id="CHEBI:456216"/>
        <dbReference type="EC" id="2.7.1.24"/>
    </reaction>
</comment>
<evidence type="ECO:0000313" key="8">
    <source>
        <dbReference type="Proteomes" id="UP000625283"/>
    </source>
</evidence>
<evidence type="ECO:0000256" key="1">
    <source>
        <dbReference type="ARBA" id="ARBA00009018"/>
    </source>
</evidence>
<protein>
    <recommendedName>
        <fullName evidence="5 6">Dephospho-CoA kinase</fullName>
        <ecNumber evidence="5 6">2.7.1.24</ecNumber>
    </recommendedName>
    <alternativeName>
        <fullName evidence="5">Dephosphocoenzyme A kinase</fullName>
    </alternativeName>
</protein>
<keyword evidence="5" id="KW-0963">Cytoplasm</keyword>
<keyword evidence="5 7" id="KW-0808">Transferase</keyword>
<dbReference type="GO" id="GO:0004140">
    <property type="term" value="F:dephospho-CoA kinase activity"/>
    <property type="evidence" value="ECO:0007669"/>
    <property type="project" value="UniProtKB-EC"/>
</dbReference>
<dbReference type="PANTHER" id="PTHR10695">
    <property type="entry name" value="DEPHOSPHO-COA KINASE-RELATED"/>
    <property type="match status" value="1"/>
</dbReference>
<comment type="subcellular location">
    <subcellularLocation>
        <location evidence="5">Cytoplasm</location>
    </subcellularLocation>
</comment>
<feature type="binding site" evidence="5">
    <location>
        <begin position="12"/>
        <end position="17"/>
    </location>
    <ligand>
        <name>ATP</name>
        <dbReference type="ChEBI" id="CHEBI:30616"/>
    </ligand>
</feature>
<name>A0ABS1RA81_9SPHI</name>
<accession>A0ABS1RA81</accession>
<dbReference type="CDD" id="cd02022">
    <property type="entry name" value="DPCK"/>
    <property type="match status" value="1"/>
</dbReference>
<gene>
    <name evidence="5" type="primary">coaE</name>
    <name evidence="7" type="ORF">JKG61_20390</name>
</gene>
<comment type="function">
    <text evidence="5">Catalyzes the phosphorylation of the 3'-hydroxyl group of dephosphocoenzyme A to form coenzyme A.</text>
</comment>
<keyword evidence="8" id="KW-1185">Reference proteome</keyword>
<keyword evidence="3 5" id="KW-0067">ATP-binding</keyword>
<dbReference type="PROSITE" id="PS51219">
    <property type="entry name" value="DPCK"/>
    <property type="match status" value="1"/>
</dbReference>
<evidence type="ECO:0000256" key="5">
    <source>
        <dbReference type="HAMAP-Rule" id="MF_00376"/>
    </source>
</evidence>
<comment type="pathway">
    <text evidence="5">Cofactor biosynthesis; coenzyme A biosynthesis; CoA from (R)-pantothenate: step 5/5.</text>
</comment>
<organism evidence="7 8">
    <name type="scientific">Sphingobacterium faecale</name>
    <dbReference type="NCBI Taxonomy" id="2803775"/>
    <lineage>
        <taxon>Bacteria</taxon>
        <taxon>Pseudomonadati</taxon>
        <taxon>Bacteroidota</taxon>
        <taxon>Sphingobacteriia</taxon>
        <taxon>Sphingobacteriales</taxon>
        <taxon>Sphingobacteriaceae</taxon>
        <taxon>Sphingobacterium</taxon>
    </lineage>
</organism>
<reference evidence="7 8" key="1">
    <citation type="submission" date="2021-01" db="EMBL/GenBank/DDBJ databases">
        <title>C459-1 draft genome sequence.</title>
        <authorList>
            <person name="Zhang X.-F."/>
        </authorList>
    </citation>
    <scope>NUCLEOTIDE SEQUENCE [LARGE SCALE GENOMIC DNA]</scope>
    <source>
        <strain evidence="8">C459-1</strain>
    </source>
</reference>
<dbReference type="Pfam" id="PF01121">
    <property type="entry name" value="CoaE"/>
    <property type="match status" value="1"/>
</dbReference>
<evidence type="ECO:0000256" key="2">
    <source>
        <dbReference type="ARBA" id="ARBA00022741"/>
    </source>
</evidence>
<keyword evidence="2 5" id="KW-0547">Nucleotide-binding</keyword>
<dbReference type="Gene3D" id="3.40.50.300">
    <property type="entry name" value="P-loop containing nucleotide triphosphate hydrolases"/>
    <property type="match status" value="1"/>
</dbReference>
<dbReference type="NCBIfam" id="TIGR00152">
    <property type="entry name" value="dephospho-CoA kinase"/>
    <property type="match status" value="1"/>
</dbReference>
<dbReference type="EMBL" id="JAERTY010000013">
    <property type="protein sequence ID" value="MBL1411129.1"/>
    <property type="molecule type" value="Genomic_DNA"/>
</dbReference>
<comment type="similarity">
    <text evidence="1 5">Belongs to the CoaE family.</text>
</comment>
<dbReference type="SUPFAM" id="SSF52540">
    <property type="entry name" value="P-loop containing nucleoside triphosphate hydrolases"/>
    <property type="match status" value="1"/>
</dbReference>
<sequence length="199" mass="22256">MGLKVGITGGIGSGKSYVSRIFKAMMIPFYDADQEAKLLMSQDADIRKGLLNAFGAEVYQRDGTLDRKWLASQVFNDSNKLNLLNAIVHPVVIKHGTAWAERQIAPYSLKEAALLVESGSYKELDCLILVSAPDEVRIARVMHRDGVPREEVIGRMSTQMSEADKVKYAQFIIYNDGVKPLLPQILHIHQQILIRECSK</sequence>
<dbReference type="EC" id="2.7.1.24" evidence="5 6"/>